<feature type="transmembrane region" description="Helical" evidence="1">
    <location>
        <begin position="45"/>
        <end position="62"/>
    </location>
</feature>
<dbReference type="PANTHER" id="PTHR40465">
    <property type="entry name" value="CHROMOSOME 1, WHOLE GENOME SHOTGUN SEQUENCE"/>
    <property type="match status" value="1"/>
</dbReference>
<feature type="transmembrane region" description="Helical" evidence="1">
    <location>
        <begin position="82"/>
        <end position="101"/>
    </location>
</feature>
<gene>
    <name evidence="2" type="ORF">K435DRAFT_929201</name>
</gene>
<sequence>MDAQPEVNLTLGSMEIGTLISSVLYGIVMIQVYTYFQASFAKDGLLLKLLETLHSIILWIFLYSKSVTSFGQVDQIPETNVFSALIWPLSGIITCIVQVYFTYRIYKMTLSYYYPAFLVPTSLLRLAFAVWIGAIAHKGSILKLLTKFKWLGIIELVGGAVIDITNTVFLCYYLEQNHKILASMKTTDRLIIWTIGKLFSSSDPKIKTETRISKKLAWLRGKNIRPY</sequence>
<evidence type="ECO:0000313" key="3">
    <source>
        <dbReference type="Proteomes" id="UP000297245"/>
    </source>
</evidence>
<reference evidence="2 3" key="1">
    <citation type="journal article" date="2019" name="Nat. Ecol. Evol.">
        <title>Megaphylogeny resolves global patterns of mushroom evolution.</title>
        <authorList>
            <person name="Varga T."/>
            <person name="Krizsan K."/>
            <person name="Foldi C."/>
            <person name="Dima B."/>
            <person name="Sanchez-Garcia M."/>
            <person name="Sanchez-Ramirez S."/>
            <person name="Szollosi G.J."/>
            <person name="Szarkandi J.G."/>
            <person name="Papp V."/>
            <person name="Albert L."/>
            <person name="Andreopoulos W."/>
            <person name="Angelini C."/>
            <person name="Antonin V."/>
            <person name="Barry K.W."/>
            <person name="Bougher N.L."/>
            <person name="Buchanan P."/>
            <person name="Buyck B."/>
            <person name="Bense V."/>
            <person name="Catcheside P."/>
            <person name="Chovatia M."/>
            <person name="Cooper J."/>
            <person name="Damon W."/>
            <person name="Desjardin D."/>
            <person name="Finy P."/>
            <person name="Geml J."/>
            <person name="Haridas S."/>
            <person name="Hughes K."/>
            <person name="Justo A."/>
            <person name="Karasinski D."/>
            <person name="Kautmanova I."/>
            <person name="Kiss B."/>
            <person name="Kocsube S."/>
            <person name="Kotiranta H."/>
            <person name="LaButti K.M."/>
            <person name="Lechner B.E."/>
            <person name="Liimatainen K."/>
            <person name="Lipzen A."/>
            <person name="Lukacs Z."/>
            <person name="Mihaltcheva S."/>
            <person name="Morgado L.N."/>
            <person name="Niskanen T."/>
            <person name="Noordeloos M.E."/>
            <person name="Ohm R.A."/>
            <person name="Ortiz-Santana B."/>
            <person name="Ovrebo C."/>
            <person name="Racz N."/>
            <person name="Riley R."/>
            <person name="Savchenko A."/>
            <person name="Shiryaev A."/>
            <person name="Soop K."/>
            <person name="Spirin V."/>
            <person name="Szebenyi C."/>
            <person name="Tomsovsky M."/>
            <person name="Tulloss R.E."/>
            <person name="Uehling J."/>
            <person name="Grigoriev I.V."/>
            <person name="Vagvolgyi C."/>
            <person name="Papp T."/>
            <person name="Martin F.M."/>
            <person name="Miettinen O."/>
            <person name="Hibbett D.S."/>
            <person name="Nagy L.G."/>
        </authorList>
    </citation>
    <scope>NUCLEOTIDE SEQUENCE [LARGE SCALE GENOMIC DNA]</scope>
    <source>
        <strain evidence="2 3">CBS 962.96</strain>
    </source>
</reference>
<feature type="transmembrane region" description="Helical" evidence="1">
    <location>
        <begin position="113"/>
        <end position="136"/>
    </location>
</feature>
<dbReference type="EMBL" id="ML179630">
    <property type="protein sequence ID" value="THU83986.1"/>
    <property type="molecule type" value="Genomic_DNA"/>
</dbReference>
<evidence type="ECO:0000256" key="1">
    <source>
        <dbReference type="SAM" id="Phobius"/>
    </source>
</evidence>
<accession>A0A4S8L5V2</accession>
<evidence type="ECO:0000313" key="2">
    <source>
        <dbReference type="EMBL" id="THU83986.1"/>
    </source>
</evidence>
<keyword evidence="1" id="KW-0812">Transmembrane</keyword>
<keyword evidence="3" id="KW-1185">Reference proteome</keyword>
<keyword evidence="1" id="KW-0472">Membrane</keyword>
<feature type="transmembrane region" description="Helical" evidence="1">
    <location>
        <begin position="16"/>
        <end position="36"/>
    </location>
</feature>
<dbReference type="AlphaFoldDB" id="A0A4S8L5V2"/>
<proteinExistence type="predicted"/>
<dbReference type="PANTHER" id="PTHR40465:SF1">
    <property type="entry name" value="DUF6534 DOMAIN-CONTAINING PROTEIN"/>
    <property type="match status" value="1"/>
</dbReference>
<organism evidence="2 3">
    <name type="scientific">Dendrothele bispora (strain CBS 962.96)</name>
    <dbReference type="NCBI Taxonomy" id="1314807"/>
    <lineage>
        <taxon>Eukaryota</taxon>
        <taxon>Fungi</taxon>
        <taxon>Dikarya</taxon>
        <taxon>Basidiomycota</taxon>
        <taxon>Agaricomycotina</taxon>
        <taxon>Agaricomycetes</taxon>
        <taxon>Agaricomycetidae</taxon>
        <taxon>Agaricales</taxon>
        <taxon>Agaricales incertae sedis</taxon>
        <taxon>Dendrothele</taxon>
    </lineage>
</organism>
<keyword evidence="1" id="KW-1133">Transmembrane helix</keyword>
<feature type="transmembrane region" description="Helical" evidence="1">
    <location>
        <begin position="148"/>
        <end position="174"/>
    </location>
</feature>
<protein>
    <submittedName>
        <fullName evidence="2">Uncharacterized protein</fullName>
    </submittedName>
</protein>
<dbReference type="Proteomes" id="UP000297245">
    <property type="component" value="Unassembled WGS sequence"/>
</dbReference>
<dbReference type="OrthoDB" id="2535105at2759"/>
<name>A0A4S8L5V2_DENBC</name>